<evidence type="ECO:0000259" key="1">
    <source>
        <dbReference type="PROSITE" id="PS51186"/>
    </source>
</evidence>
<dbReference type="EC" id="2.3.1.189" evidence="2"/>
<dbReference type="PROSITE" id="PS51186">
    <property type="entry name" value="GNAT"/>
    <property type="match status" value="1"/>
</dbReference>
<dbReference type="AlphaFoldDB" id="A0A1J5RS26"/>
<sequence>MPNFTRCLALPEPMTSSGIGLRAETDDDRDFVERLYLTVRWEELAQVDWPETAKTAFLKDQFLHQRHHYLTHYHDTDFGIVTWGGAPVGRLYLYRGRVDCRIVDISLLPEARGQGLGTALLGAVFAESAAAGRTVSIHVEIFNPAQRLYERLGFQDVTVRGPYRLMQWGAPSMPPTSDPTP</sequence>
<dbReference type="CDD" id="cd04301">
    <property type="entry name" value="NAT_SF"/>
    <property type="match status" value="1"/>
</dbReference>
<organism evidence="2">
    <name type="scientific">mine drainage metagenome</name>
    <dbReference type="NCBI Taxonomy" id="410659"/>
    <lineage>
        <taxon>unclassified sequences</taxon>
        <taxon>metagenomes</taxon>
        <taxon>ecological metagenomes</taxon>
    </lineage>
</organism>
<gene>
    <name evidence="2" type="primary">mshD_9</name>
    <name evidence="2" type="ORF">GALL_232390</name>
</gene>
<dbReference type="GO" id="GO:0035447">
    <property type="term" value="F:mycothiol synthase activity"/>
    <property type="evidence" value="ECO:0007669"/>
    <property type="project" value="UniProtKB-EC"/>
</dbReference>
<reference evidence="2" key="1">
    <citation type="submission" date="2016-10" db="EMBL/GenBank/DDBJ databases">
        <title>Sequence of Gallionella enrichment culture.</title>
        <authorList>
            <person name="Poehlein A."/>
            <person name="Muehling M."/>
            <person name="Daniel R."/>
        </authorList>
    </citation>
    <scope>NUCLEOTIDE SEQUENCE</scope>
</reference>
<dbReference type="EMBL" id="MLJW01000179">
    <property type="protein sequence ID" value="OIQ94783.1"/>
    <property type="molecule type" value="Genomic_DNA"/>
</dbReference>
<keyword evidence="2" id="KW-0808">Transferase</keyword>
<keyword evidence="2" id="KW-0012">Acyltransferase</keyword>
<accession>A0A1J5RS26</accession>
<name>A0A1J5RS26_9ZZZZ</name>
<proteinExistence type="predicted"/>
<dbReference type="Pfam" id="PF00583">
    <property type="entry name" value="Acetyltransf_1"/>
    <property type="match status" value="1"/>
</dbReference>
<comment type="caution">
    <text evidence="2">The sequence shown here is derived from an EMBL/GenBank/DDBJ whole genome shotgun (WGS) entry which is preliminary data.</text>
</comment>
<dbReference type="InterPro" id="IPR016181">
    <property type="entry name" value="Acyl_CoA_acyltransferase"/>
</dbReference>
<dbReference type="SUPFAM" id="SSF55729">
    <property type="entry name" value="Acyl-CoA N-acyltransferases (Nat)"/>
    <property type="match status" value="1"/>
</dbReference>
<dbReference type="Gene3D" id="3.40.630.30">
    <property type="match status" value="1"/>
</dbReference>
<dbReference type="InterPro" id="IPR000182">
    <property type="entry name" value="GNAT_dom"/>
</dbReference>
<feature type="domain" description="N-acetyltransferase" evidence="1">
    <location>
        <begin position="19"/>
        <end position="171"/>
    </location>
</feature>
<evidence type="ECO:0000313" key="2">
    <source>
        <dbReference type="EMBL" id="OIQ94783.1"/>
    </source>
</evidence>
<protein>
    <submittedName>
        <fullName evidence="2">Mycothiol acetyltransferase</fullName>
        <ecNumber evidence="2">2.3.1.189</ecNumber>
    </submittedName>
</protein>